<feature type="region of interest" description="Disordered" evidence="1">
    <location>
        <begin position="134"/>
        <end position="231"/>
    </location>
</feature>
<reference evidence="2 3" key="1">
    <citation type="journal article" date="2015" name="Antonie Van Leeuwenhoek">
        <title>Tamlana nanhaiensis sp. nov., isolated from surface seawater collected from the South China Sea.</title>
        <authorList>
            <person name="Liu X."/>
            <person name="Lai Q."/>
            <person name="Du Y."/>
            <person name="Li G."/>
            <person name="Sun F."/>
            <person name="Shao Z."/>
        </authorList>
    </citation>
    <scope>NUCLEOTIDE SEQUENCE [LARGE SCALE GENOMIC DNA]</scope>
    <source>
        <strain evidence="2 3">FHC16</strain>
    </source>
</reference>
<dbReference type="OrthoDB" id="1159446at2"/>
<feature type="compositionally biased region" description="Polar residues" evidence="1">
    <location>
        <begin position="220"/>
        <end position="231"/>
    </location>
</feature>
<dbReference type="Proteomes" id="UP000032361">
    <property type="component" value="Unassembled WGS sequence"/>
</dbReference>
<evidence type="ECO:0000313" key="2">
    <source>
        <dbReference type="EMBL" id="KJD33064.1"/>
    </source>
</evidence>
<dbReference type="AlphaFoldDB" id="A0A0D7W1Z2"/>
<dbReference type="RefSeq" id="WP_044626340.1">
    <property type="nucleotide sequence ID" value="NZ_JTDV01000005.1"/>
</dbReference>
<organism evidence="2 3">
    <name type="scientific">Neotamlana nanhaiensis</name>
    <dbReference type="NCBI Taxonomy" id="1382798"/>
    <lineage>
        <taxon>Bacteria</taxon>
        <taxon>Pseudomonadati</taxon>
        <taxon>Bacteroidota</taxon>
        <taxon>Flavobacteriia</taxon>
        <taxon>Flavobacteriales</taxon>
        <taxon>Flavobacteriaceae</taxon>
        <taxon>Neotamlana</taxon>
    </lineage>
</organism>
<name>A0A0D7W1Z2_9FLAO</name>
<sequence length="297" mass="33052">MRKLFIYLFSLSLLCFWTCDDGDIIEFEFDFEEEFDYCEGVDDLVLYKTKSEPAESMSLLISNFTLDDLIAVEENDTLIITNQAASFTYRTYNNSTISNIFCSDVPANVSINVDETDPVIIDILTVLTEDDNDGIPAILEDRNGNGDLTDDDTDGDGLPDYIDADDDGDNILTINENPDPNEDGDLSDAQDTDGDGTPDYLDDDDDGDGVLTRDEENDSQDQNPANDITDGTTADFLNDVIKTKVDATAYRRHSYTRTFRVSVIVKEIGINVISQDTLDFGYMNIGPNTTNITPQFN</sequence>
<accession>A0A0D7W1Z2</accession>
<protein>
    <submittedName>
        <fullName evidence="2">Uncharacterized protein</fullName>
    </submittedName>
</protein>
<evidence type="ECO:0000256" key="1">
    <source>
        <dbReference type="SAM" id="MobiDB-lite"/>
    </source>
</evidence>
<feature type="compositionally biased region" description="Acidic residues" evidence="1">
    <location>
        <begin position="148"/>
        <end position="169"/>
    </location>
</feature>
<gene>
    <name evidence="2" type="ORF">PK35_08855</name>
</gene>
<dbReference type="EMBL" id="JTDV01000005">
    <property type="protein sequence ID" value="KJD33064.1"/>
    <property type="molecule type" value="Genomic_DNA"/>
</dbReference>
<evidence type="ECO:0000313" key="3">
    <source>
        <dbReference type="Proteomes" id="UP000032361"/>
    </source>
</evidence>
<keyword evidence="3" id="KW-1185">Reference proteome</keyword>
<dbReference type="STRING" id="1382798.PK35_08855"/>
<comment type="caution">
    <text evidence="2">The sequence shown here is derived from an EMBL/GenBank/DDBJ whole genome shotgun (WGS) entry which is preliminary data.</text>
</comment>
<dbReference type="PATRIC" id="fig|1382798.3.peg.3119"/>
<feature type="compositionally biased region" description="Acidic residues" evidence="1">
    <location>
        <begin position="179"/>
        <end position="208"/>
    </location>
</feature>
<proteinExistence type="predicted"/>